<accession>A0ABD5WXE6</accession>
<comment type="caution">
    <text evidence="2">The sequence shown here is derived from an EMBL/GenBank/DDBJ whole genome shotgun (WGS) entry which is preliminary data.</text>
</comment>
<keyword evidence="3" id="KW-1185">Reference proteome</keyword>
<feature type="transmembrane region" description="Helical" evidence="1">
    <location>
        <begin position="56"/>
        <end position="80"/>
    </location>
</feature>
<evidence type="ECO:0000313" key="3">
    <source>
        <dbReference type="Proteomes" id="UP001596388"/>
    </source>
</evidence>
<keyword evidence="1" id="KW-0472">Membrane</keyword>
<dbReference type="NCBIfam" id="NF037947">
    <property type="entry name" value="holin_4"/>
    <property type="match status" value="1"/>
</dbReference>
<reference evidence="2 3" key="1">
    <citation type="journal article" date="2019" name="Int. J. Syst. Evol. Microbiol.">
        <title>The Global Catalogue of Microorganisms (GCM) 10K type strain sequencing project: providing services to taxonomists for standard genome sequencing and annotation.</title>
        <authorList>
            <consortium name="The Broad Institute Genomics Platform"/>
            <consortium name="The Broad Institute Genome Sequencing Center for Infectious Disease"/>
            <person name="Wu L."/>
            <person name="Ma J."/>
        </authorList>
    </citation>
    <scope>NUCLEOTIDE SEQUENCE [LARGE SCALE GENOMIC DNA]</scope>
    <source>
        <strain evidence="2 3">DT55</strain>
    </source>
</reference>
<organism evidence="2 3">
    <name type="scientific">Halobaculum marinum</name>
    <dbReference type="NCBI Taxonomy" id="3031996"/>
    <lineage>
        <taxon>Archaea</taxon>
        <taxon>Methanobacteriati</taxon>
        <taxon>Methanobacteriota</taxon>
        <taxon>Stenosarchaea group</taxon>
        <taxon>Halobacteria</taxon>
        <taxon>Halobacteriales</taxon>
        <taxon>Haloferacaceae</taxon>
        <taxon>Halobaculum</taxon>
    </lineage>
</organism>
<gene>
    <name evidence="2" type="ORF">ACFQKD_13015</name>
</gene>
<feature type="transmembrane region" description="Helical" evidence="1">
    <location>
        <begin position="12"/>
        <end position="36"/>
    </location>
</feature>
<proteinExistence type="predicted"/>
<keyword evidence="1" id="KW-1133">Transmembrane helix</keyword>
<dbReference type="Proteomes" id="UP001596388">
    <property type="component" value="Unassembled WGS sequence"/>
</dbReference>
<name>A0ABD5WXE6_9EURY</name>
<sequence length="111" mass="12074">MTTDGRELDDRAFGLACGLLWAVAVVSLGVLARFGWGERWEHLLADLYRGYGESTSGLAIGGLWAFLDGLVGGYVFAWLYNALVRAGETMRAPIDEDGVTEVVPSPRHNTE</sequence>
<keyword evidence="1" id="KW-0812">Transmembrane</keyword>
<dbReference type="EMBL" id="JBHTAG010000003">
    <property type="protein sequence ID" value="MFC7098225.1"/>
    <property type="molecule type" value="Genomic_DNA"/>
</dbReference>
<evidence type="ECO:0000256" key="1">
    <source>
        <dbReference type="SAM" id="Phobius"/>
    </source>
</evidence>
<dbReference type="RefSeq" id="WP_276237273.1">
    <property type="nucleotide sequence ID" value="NZ_CP119989.1"/>
</dbReference>
<dbReference type="GeneID" id="79270852"/>
<evidence type="ECO:0000313" key="2">
    <source>
        <dbReference type="EMBL" id="MFC7098225.1"/>
    </source>
</evidence>
<dbReference type="AlphaFoldDB" id="A0ABD5WXE6"/>
<protein>
    <submittedName>
        <fullName evidence="2">Bacteriophage holin</fullName>
    </submittedName>
</protein>